<sequence length="605" mass="66823">MCPASTSPVLIPGVVPARRNWLHAMSRELFSHITSVQEQEELVFSMLALLPRASVAALQNRMSTLLQFDVLGMLPDEVAVHILSFLPPEVLSTCSLVSQRWRALSDDQLLWKSLCAAHDWRWRKPTTTSNGDPTPEYPIPQNEDDEGMGDEGMGDEEEDVVQGMLLDDSGYTSMDMDALFAASSSTPIPSPTRTRSGPSSPSRSARSSFARSPRNPSTPDYKLLYQAHSRIRHRIMNGSYRLYNLQTPGKPNNHTNAIYCLQLYTYPDTGVQVLFTGSKDKSVREWNLATGEVTRVIEGIHDSSILSICVHNGLLASGGSDHNVAIWDLVKNRLLKVIHDHDDSVLCVRFDDKKLVTCSKDRTVRTYTLPTFEPKHVLAQHRAAVNAVAISPIHIVSASGDRSVRLWDAETGALLKTFENHHWRGIAAIDFKYPFVLTGSSDKHLRLLDLRTSKGWTTAPVYKSHAPTAAAQGTEICQVCGNNARLVQIRPPVREHEELVRSVALSHELAVSGSYDFTVKVWDRETGAPMADLVGGHTGRIFCVGSDATKVVSCGEDQKICIWDFAHGMDTSFVSLVSIDGSGISGITKWGRVCDDVRLSRSPQV</sequence>
<evidence type="ECO:0000256" key="1">
    <source>
        <dbReference type="ARBA" id="ARBA00022574"/>
    </source>
</evidence>
<dbReference type="InterPro" id="IPR036322">
    <property type="entry name" value="WD40_repeat_dom_sf"/>
</dbReference>
<feature type="domain" description="F-box" evidence="5">
    <location>
        <begin position="68"/>
        <end position="114"/>
    </location>
</feature>
<feature type="compositionally biased region" description="Low complexity" evidence="4">
    <location>
        <begin position="182"/>
        <end position="217"/>
    </location>
</feature>
<evidence type="ECO:0000259" key="5">
    <source>
        <dbReference type="PROSITE" id="PS50181"/>
    </source>
</evidence>
<proteinExistence type="predicted"/>
<keyword evidence="7" id="KW-1185">Reference proteome</keyword>
<feature type="region of interest" description="Disordered" evidence="4">
    <location>
        <begin position="182"/>
        <end position="221"/>
    </location>
</feature>
<keyword evidence="2" id="KW-0677">Repeat</keyword>
<evidence type="ECO:0000313" key="6">
    <source>
        <dbReference type="EMBL" id="KAH9832899.1"/>
    </source>
</evidence>
<reference evidence="6 7" key="1">
    <citation type="journal article" date="2021" name="Environ. Microbiol.">
        <title>Gene family expansions and transcriptome signatures uncover fungal adaptations to wood decay.</title>
        <authorList>
            <person name="Hage H."/>
            <person name="Miyauchi S."/>
            <person name="Viragh M."/>
            <person name="Drula E."/>
            <person name="Min B."/>
            <person name="Chaduli D."/>
            <person name="Navarro D."/>
            <person name="Favel A."/>
            <person name="Norest M."/>
            <person name="Lesage-Meessen L."/>
            <person name="Balint B."/>
            <person name="Merenyi Z."/>
            <person name="de Eugenio L."/>
            <person name="Morin E."/>
            <person name="Martinez A.T."/>
            <person name="Baldrian P."/>
            <person name="Stursova M."/>
            <person name="Martinez M.J."/>
            <person name="Novotny C."/>
            <person name="Magnuson J.K."/>
            <person name="Spatafora J.W."/>
            <person name="Maurice S."/>
            <person name="Pangilinan J."/>
            <person name="Andreopoulos W."/>
            <person name="LaButti K."/>
            <person name="Hundley H."/>
            <person name="Na H."/>
            <person name="Kuo A."/>
            <person name="Barry K."/>
            <person name="Lipzen A."/>
            <person name="Henrissat B."/>
            <person name="Riley R."/>
            <person name="Ahrendt S."/>
            <person name="Nagy L.G."/>
            <person name="Grigoriev I.V."/>
            <person name="Martin F."/>
            <person name="Rosso M.N."/>
        </authorList>
    </citation>
    <scope>NUCLEOTIDE SEQUENCE [LARGE SCALE GENOMIC DNA]</scope>
    <source>
        <strain evidence="6 7">CIRM-BRFM 1785</strain>
    </source>
</reference>
<feature type="compositionally biased region" description="Acidic residues" evidence="4">
    <location>
        <begin position="142"/>
        <end position="155"/>
    </location>
</feature>
<feature type="repeat" description="WD" evidence="3">
    <location>
        <begin position="251"/>
        <end position="296"/>
    </location>
</feature>
<evidence type="ECO:0000256" key="4">
    <source>
        <dbReference type="SAM" id="MobiDB-lite"/>
    </source>
</evidence>
<protein>
    <submittedName>
        <fullName evidence="6">WD40-repeat-containing domain protein</fullName>
    </submittedName>
</protein>
<dbReference type="Gene3D" id="2.130.10.10">
    <property type="entry name" value="YVTN repeat-like/Quinoprotein amine dehydrogenase"/>
    <property type="match status" value="2"/>
</dbReference>
<dbReference type="RefSeq" id="XP_047775665.1">
    <property type="nucleotide sequence ID" value="XM_047924606.1"/>
</dbReference>
<dbReference type="Pfam" id="PF12937">
    <property type="entry name" value="F-box-like"/>
    <property type="match status" value="1"/>
</dbReference>
<dbReference type="PROSITE" id="PS50294">
    <property type="entry name" value="WD_REPEATS_REGION"/>
    <property type="match status" value="2"/>
</dbReference>
<dbReference type="InterPro" id="IPR015943">
    <property type="entry name" value="WD40/YVTN_repeat-like_dom_sf"/>
</dbReference>
<dbReference type="InterPro" id="IPR019775">
    <property type="entry name" value="WD40_repeat_CS"/>
</dbReference>
<gene>
    <name evidence="6" type="ORF">C8Q71DRAFT_775484</name>
</gene>
<dbReference type="PROSITE" id="PS50181">
    <property type="entry name" value="FBOX"/>
    <property type="match status" value="1"/>
</dbReference>
<dbReference type="PANTHER" id="PTHR14604">
    <property type="entry name" value="WD40 REPEAT PF20"/>
    <property type="match status" value="1"/>
</dbReference>
<dbReference type="InterPro" id="IPR036047">
    <property type="entry name" value="F-box-like_dom_sf"/>
</dbReference>
<feature type="repeat" description="WD" evidence="3">
    <location>
        <begin position="378"/>
        <end position="417"/>
    </location>
</feature>
<feature type="repeat" description="WD" evidence="3">
    <location>
        <begin position="301"/>
        <end position="337"/>
    </location>
</feature>
<evidence type="ECO:0000313" key="7">
    <source>
        <dbReference type="Proteomes" id="UP000814176"/>
    </source>
</evidence>
<dbReference type="SUPFAM" id="SSF50978">
    <property type="entry name" value="WD40 repeat-like"/>
    <property type="match status" value="1"/>
</dbReference>
<dbReference type="PANTHER" id="PTHR14604:SF4">
    <property type="entry name" value="F-BOX DOMAIN-CONTAINING PROTEIN"/>
    <property type="match status" value="1"/>
</dbReference>
<dbReference type="Proteomes" id="UP000814176">
    <property type="component" value="Unassembled WGS sequence"/>
</dbReference>
<accession>A0ABQ8K6S1</accession>
<dbReference type="PROSITE" id="PS50082">
    <property type="entry name" value="WD_REPEATS_2"/>
    <property type="match status" value="4"/>
</dbReference>
<dbReference type="PRINTS" id="PR00320">
    <property type="entry name" value="GPROTEINBRPT"/>
</dbReference>
<dbReference type="InterPro" id="IPR001680">
    <property type="entry name" value="WD40_rpt"/>
</dbReference>
<dbReference type="InterPro" id="IPR020472">
    <property type="entry name" value="WD40_PAC1"/>
</dbReference>
<dbReference type="InterPro" id="IPR050995">
    <property type="entry name" value="WD-F-box_domain-protein"/>
</dbReference>
<name>A0ABQ8K6S1_9APHY</name>
<evidence type="ECO:0000256" key="3">
    <source>
        <dbReference type="PROSITE-ProRule" id="PRU00221"/>
    </source>
</evidence>
<dbReference type="Pfam" id="PF00400">
    <property type="entry name" value="WD40"/>
    <property type="match status" value="6"/>
</dbReference>
<comment type="caution">
    <text evidence="6">The sequence shown here is derived from an EMBL/GenBank/DDBJ whole genome shotgun (WGS) entry which is preliminary data.</text>
</comment>
<dbReference type="InterPro" id="IPR001810">
    <property type="entry name" value="F-box_dom"/>
</dbReference>
<dbReference type="SMART" id="SM00256">
    <property type="entry name" value="FBOX"/>
    <property type="match status" value="1"/>
</dbReference>
<dbReference type="SUPFAM" id="SSF81383">
    <property type="entry name" value="F-box domain"/>
    <property type="match status" value="1"/>
</dbReference>
<dbReference type="SMART" id="SM00320">
    <property type="entry name" value="WD40"/>
    <property type="match status" value="7"/>
</dbReference>
<organism evidence="6 7">
    <name type="scientific">Rhodofomes roseus</name>
    <dbReference type="NCBI Taxonomy" id="34475"/>
    <lineage>
        <taxon>Eukaryota</taxon>
        <taxon>Fungi</taxon>
        <taxon>Dikarya</taxon>
        <taxon>Basidiomycota</taxon>
        <taxon>Agaricomycotina</taxon>
        <taxon>Agaricomycetes</taxon>
        <taxon>Polyporales</taxon>
        <taxon>Rhodofomes</taxon>
    </lineage>
</organism>
<feature type="repeat" description="WD" evidence="3">
    <location>
        <begin position="493"/>
        <end position="532"/>
    </location>
</feature>
<evidence type="ECO:0000256" key="2">
    <source>
        <dbReference type="ARBA" id="ARBA00022737"/>
    </source>
</evidence>
<feature type="region of interest" description="Disordered" evidence="4">
    <location>
        <begin position="123"/>
        <end position="155"/>
    </location>
</feature>
<dbReference type="EMBL" id="JADCUA010000020">
    <property type="protein sequence ID" value="KAH9832899.1"/>
    <property type="molecule type" value="Genomic_DNA"/>
</dbReference>
<dbReference type="PROSITE" id="PS00678">
    <property type="entry name" value="WD_REPEATS_1"/>
    <property type="match status" value="2"/>
</dbReference>
<dbReference type="GeneID" id="72005338"/>
<dbReference type="Gene3D" id="1.20.1280.50">
    <property type="match status" value="1"/>
</dbReference>
<dbReference type="CDD" id="cd00200">
    <property type="entry name" value="WD40"/>
    <property type="match status" value="1"/>
</dbReference>
<keyword evidence="1 3" id="KW-0853">WD repeat</keyword>